<accession>A0A4U5LYH5</accession>
<comment type="caution">
    <text evidence="1">The sequence shown here is derived from an EMBL/GenBank/DDBJ whole genome shotgun (WGS) entry which is preliminary data.</text>
</comment>
<dbReference type="Proteomes" id="UP000298663">
    <property type="component" value="Unassembled WGS sequence"/>
</dbReference>
<gene>
    <name evidence="1" type="ORF">L596_028431</name>
</gene>
<reference evidence="1 2" key="1">
    <citation type="journal article" date="2015" name="Genome Biol.">
        <title>Comparative genomics of Steinernema reveals deeply conserved gene regulatory networks.</title>
        <authorList>
            <person name="Dillman A.R."/>
            <person name="Macchietto M."/>
            <person name="Porter C.F."/>
            <person name="Rogers A."/>
            <person name="Williams B."/>
            <person name="Antoshechkin I."/>
            <person name="Lee M.M."/>
            <person name="Goodwin Z."/>
            <person name="Lu X."/>
            <person name="Lewis E.E."/>
            <person name="Goodrich-Blair H."/>
            <person name="Stock S.P."/>
            <person name="Adams B.J."/>
            <person name="Sternberg P.W."/>
            <person name="Mortazavi A."/>
        </authorList>
    </citation>
    <scope>NUCLEOTIDE SEQUENCE [LARGE SCALE GENOMIC DNA]</scope>
    <source>
        <strain evidence="1 2">ALL</strain>
    </source>
</reference>
<reference evidence="1 2" key="2">
    <citation type="journal article" date="2019" name="G3 (Bethesda)">
        <title>Hybrid Assembly of the Genome of the Entomopathogenic Nematode Steinernema carpocapsae Identifies the X-Chromosome.</title>
        <authorList>
            <person name="Serra L."/>
            <person name="Macchietto M."/>
            <person name="Macias-Munoz A."/>
            <person name="McGill C.J."/>
            <person name="Rodriguez I.M."/>
            <person name="Rodriguez B."/>
            <person name="Murad R."/>
            <person name="Mortazavi A."/>
        </authorList>
    </citation>
    <scope>NUCLEOTIDE SEQUENCE [LARGE SCALE GENOMIC DNA]</scope>
    <source>
        <strain evidence="1 2">ALL</strain>
    </source>
</reference>
<dbReference type="EMBL" id="AZBU02000011">
    <property type="protein sequence ID" value="TKR61307.1"/>
    <property type="molecule type" value="Genomic_DNA"/>
</dbReference>
<sequence>MQGRLHKTLTRSFSRSFKAFRVFSFEKVLFWLGTAAEDYGRWTQRRHDRSRHQFRRKRFHFEENAADEPVGMIRVPTDPQTSSC</sequence>
<evidence type="ECO:0000313" key="1">
    <source>
        <dbReference type="EMBL" id="TKR61307.1"/>
    </source>
</evidence>
<protein>
    <submittedName>
        <fullName evidence="1">Uncharacterized protein</fullName>
    </submittedName>
</protein>
<name>A0A4U5LYH5_STECR</name>
<proteinExistence type="predicted"/>
<organism evidence="1 2">
    <name type="scientific">Steinernema carpocapsae</name>
    <name type="common">Entomopathogenic nematode</name>
    <dbReference type="NCBI Taxonomy" id="34508"/>
    <lineage>
        <taxon>Eukaryota</taxon>
        <taxon>Metazoa</taxon>
        <taxon>Ecdysozoa</taxon>
        <taxon>Nematoda</taxon>
        <taxon>Chromadorea</taxon>
        <taxon>Rhabditida</taxon>
        <taxon>Tylenchina</taxon>
        <taxon>Panagrolaimomorpha</taxon>
        <taxon>Strongyloidoidea</taxon>
        <taxon>Steinernematidae</taxon>
        <taxon>Steinernema</taxon>
    </lineage>
</organism>
<evidence type="ECO:0000313" key="2">
    <source>
        <dbReference type="Proteomes" id="UP000298663"/>
    </source>
</evidence>
<dbReference type="AlphaFoldDB" id="A0A4U5LYH5"/>
<keyword evidence="2" id="KW-1185">Reference proteome</keyword>